<reference evidence="2 3" key="1">
    <citation type="journal article" date="2014" name="Arch. Microbiol.">
        <title>Arthrobacter enclensis sp. nov., isolated from sediment sample.</title>
        <authorList>
            <person name="Dastager S.G."/>
            <person name="Liu Q."/>
            <person name="Tang S.K."/>
            <person name="Krishnamurthi S."/>
            <person name="Lee J.C."/>
            <person name="Li W.J."/>
        </authorList>
    </citation>
    <scope>NUCLEOTIDE SEQUENCE [LARGE SCALE GENOMIC DNA]</scope>
    <source>
        <strain evidence="2 3">NIO-1008</strain>
    </source>
</reference>
<proteinExistence type="predicted"/>
<evidence type="ECO:0000313" key="3">
    <source>
        <dbReference type="Proteomes" id="UP000053199"/>
    </source>
</evidence>
<dbReference type="EMBL" id="LNQM01000001">
    <property type="protein sequence ID" value="KSU78695.1"/>
    <property type="molecule type" value="Genomic_DNA"/>
</dbReference>
<feature type="region of interest" description="Disordered" evidence="1">
    <location>
        <begin position="1"/>
        <end position="135"/>
    </location>
</feature>
<evidence type="ECO:0000313" key="2">
    <source>
        <dbReference type="EMBL" id="KSU78695.1"/>
    </source>
</evidence>
<comment type="caution">
    <text evidence="2">The sequence shown here is derived from an EMBL/GenBank/DDBJ whole genome shotgun (WGS) entry which is preliminary data.</text>
</comment>
<dbReference type="InterPro" id="IPR050625">
    <property type="entry name" value="ParA/MinD_ATPase"/>
</dbReference>
<accession>A0A0V8IVG9</accession>
<dbReference type="GO" id="GO:0005829">
    <property type="term" value="C:cytosol"/>
    <property type="evidence" value="ECO:0007669"/>
    <property type="project" value="TreeGrafter"/>
</dbReference>
<dbReference type="PANTHER" id="PTHR43384">
    <property type="entry name" value="SEPTUM SITE-DETERMINING PROTEIN MIND HOMOLOG, CHLOROPLASTIC-RELATED"/>
    <property type="match status" value="1"/>
</dbReference>
<gene>
    <name evidence="2" type="ORF">AS031_01185</name>
</gene>
<dbReference type="GO" id="GO:0005524">
    <property type="term" value="F:ATP binding"/>
    <property type="evidence" value="ECO:0007669"/>
    <property type="project" value="TreeGrafter"/>
</dbReference>
<dbReference type="GO" id="GO:0016887">
    <property type="term" value="F:ATP hydrolysis activity"/>
    <property type="evidence" value="ECO:0007669"/>
    <property type="project" value="TreeGrafter"/>
</dbReference>
<dbReference type="Proteomes" id="UP000053199">
    <property type="component" value="Unassembled WGS sequence"/>
</dbReference>
<dbReference type="InterPro" id="IPR027417">
    <property type="entry name" value="P-loop_NTPase"/>
</dbReference>
<feature type="compositionally biased region" description="Low complexity" evidence="1">
    <location>
        <begin position="66"/>
        <end position="78"/>
    </location>
</feature>
<name>A0A0V8IVG9_9MICC</name>
<sequence length="455" mass="48098">MPQPADQNAGAPAEDAGQPQLRRRRDLRRADGSVDDAWTGTMPAVTPNTPRQNDAGSPVTRRTSWAEAAAAADAAKPAGPGPVPARLPASAQPDAEPAAPVAAVPGRAAQGDAAQDAAIPAPKTTSEAPTFRRSRPTVAEAIADSPVPDFISSPGLFVKEQKPRPVGGFRGAMYKLTGGAWNMGPGPKQRQEDELARRISRQLQGSYNTAILSLKGGIGKTSTTVGVGLTLAEYRGDAPCAIDANPDSGDLVERALGEGIYQQASPRTITDLLENIESVDSLTALARYMHHAGRLHLIAGEQDPEVSDSLTAEEYLRIRKLISSYYSVALTDCGTGVTHNAMSGILQSADNLVIAAGYAVSGAKRARSTLQWLASHGYEDLARNAIVVITDKDEVSNRVDKDAIEEHLAGICRELIAVPHDRGVADGDLVTLDVLKPETRRAYKEIAAAIVDGYR</sequence>
<organism evidence="2 3">
    <name type="scientific">Pseudarthrobacter enclensis</name>
    <dbReference type="NCBI Taxonomy" id="993070"/>
    <lineage>
        <taxon>Bacteria</taxon>
        <taxon>Bacillati</taxon>
        <taxon>Actinomycetota</taxon>
        <taxon>Actinomycetes</taxon>
        <taxon>Micrococcales</taxon>
        <taxon>Micrococcaceae</taxon>
        <taxon>Pseudarthrobacter</taxon>
    </lineage>
</organism>
<dbReference type="OrthoDB" id="3204399at2"/>
<evidence type="ECO:0000256" key="1">
    <source>
        <dbReference type="SAM" id="MobiDB-lite"/>
    </source>
</evidence>
<dbReference type="GO" id="GO:0051782">
    <property type="term" value="P:negative regulation of cell division"/>
    <property type="evidence" value="ECO:0007669"/>
    <property type="project" value="TreeGrafter"/>
</dbReference>
<dbReference type="AlphaFoldDB" id="A0A0V8IVG9"/>
<dbReference type="Gene3D" id="3.40.50.300">
    <property type="entry name" value="P-loop containing nucleotide triphosphate hydrolases"/>
    <property type="match status" value="1"/>
</dbReference>
<dbReference type="SUPFAM" id="SSF52540">
    <property type="entry name" value="P-loop containing nucleoside triphosphate hydrolases"/>
    <property type="match status" value="1"/>
</dbReference>
<keyword evidence="3" id="KW-1185">Reference proteome</keyword>
<feature type="compositionally biased region" description="Low complexity" evidence="1">
    <location>
        <begin position="91"/>
        <end position="122"/>
    </location>
</feature>
<dbReference type="STRING" id="993070.AS031_01185"/>
<feature type="compositionally biased region" description="Polar residues" evidence="1">
    <location>
        <begin position="46"/>
        <end position="63"/>
    </location>
</feature>
<dbReference type="PANTHER" id="PTHR43384:SF14">
    <property type="entry name" value="ESX-1 SECRETION-ASSOCIATED PROTEIN ESPI"/>
    <property type="match status" value="1"/>
</dbReference>
<protein>
    <submittedName>
        <fullName evidence="2">ATPase</fullName>
    </submittedName>
</protein>
<dbReference type="GO" id="GO:0009898">
    <property type="term" value="C:cytoplasmic side of plasma membrane"/>
    <property type="evidence" value="ECO:0007669"/>
    <property type="project" value="TreeGrafter"/>
</dbReference>